<evidence type="ECO:0000313" key="2">
    <source>
        <dbReference type="Proteomes" id="UP001275084"/>
    </source>
</evidence>
<reference evidence="1" key="1">
    <citation type="journal article" date="2023" name="Mol. Phylogenet. Evol.">
        <title>Genome-scale phylogeny and comparative genomics of the fungal order Sordariales.</title>
        <authorList>
            <person name="Hensen N."/>
            <person name="Bonometti L."/>
            <person name="Westerberg I."/>
            <person name="Brannstrom I.O."/>
            <person name="Guillou S."/>
            <person name="Cros-Aarteil S."/>
            <person name="Calhoun S."/>
            <person name="Haridas S."/>
            <person name="Kuo A."/>
            <person name="Mondo S."/>
            <person name="Pangilinan J."/>
            <person name="Riley R."/>
            <person name="LaButti K."/>
            <person name="Andreopoulos B."/>
            <person name="Lipzen A."/>
            <person name="Chen C."/>
            <person name="Yan M."/>
            <person name="Daum C."/>
            <person name="Ng V."/>
            <person name="Clum A."/>
            <person name="Steindorff A."/>
            <person name="Ohm R.A."/>
            <person name="Martin F."/>
            <person name="Silar P."/>
            <person name="Natvig D.O."/>
            <person name="Lalanne C."/>
            <person name="Gautier V."/>
            <person name="Ament-Velasquez S.L."/>
            <person name="Kruys A."/>
            <person name="Hutchinson M.I."/>
            <person name="Powell A.J."/>
            <person name="Barry K."/>
            <person name="Miller A.N."/>
            <person name="Grigoriev I.V."/>
            <person name="Debuchy R."/>
            <person name="Gladieux P."/>
            <person name="Hiltunen Thoren M."/>
            <person name="Johannesson H."/>
        </authorList>
    </citation>
    <scope>NUCLEOTIDE SEQUENCE</scope>
    <source>
        <strain evidence="1">CBS 955.72</strain>
    </source>
</reference>
<evidence type="ECO:0008006" key="3">
    <source>
        <dbReference type="Google" id="ProtNLM"/>
    </source>
</evidence>
<accession>A0AAJ0HGG6</accession>
<dbReference type="InterPro" id="IPR027417">
    <property type="entry name" value="P-loop_NTPase"/>
</dbReference>
<name>A0AAJ0HGG6_9PEZI</name>
<gene>
    <name evidence="1" type="ORF">B0T25DRAFT_457195</name>
</gene>
<dbReference type="Gene3D" id="3.40.50.300">
    <property type="entry name" value="P-loop containing nucleotide triphosphate hydrolases"/>
    <property type="match status" value="1"/>
</dbReference>
<dbReference type="AlphaFoldDB" id="A0AAJ0HGG6"/>
<dbReference type="EMBL" id="JAUIQD010000005">
    <property type="protein sequence ID" value="KAK3350355.1"/>
    <property type="molecule type" value="Genomic_DNA"/>
</dbReference>
<reference evidence="1" key="2">
    <citation type="submission" date="2023-06" db="EMBL/GenBank/DDBJ databases">
        <authorList>
            <consortium name="Lawrence Berkeley National Laboratory"/>
            <person name="Haridas S."/>
            <person name="Hensen N."/>
            <person name="Bonometti L."/>
            <person name="Westerberg I."/>
            <person name="Brannstrom I.O."/>
            <person name="Guillou S."/>
            <person name="Cros-Aarteil S."/>
            <person name="Calhoun S."/>
            <person name="Kuo A."/>
            <person name="Mondo S."/>
            <person name="Pangilinan J."/>
            <person name="Riley R."/>
            <person name="Labutti K."/>
            <person name="Andreopoulos B."/>
            <person name="Lipzen A."/>
            <person name="Chen C."/>
            <person name="Yanf M."/>
            <person name="Daum C."/>
            <person name="Ng V."/>
            <person name="Clum A."/>
            <person name="Steindorff A."/>
            <person name="Ohm R."/>
            <person name="Martin F."/>
            <person name="Silar P."/>
            <person name="Natvig D."/>
            <person name="Lalanne C."/>
            <person name="Gautier V."/>
            <person name="Ament-Velasquez S.L."/>
            <person name="Kruys A."/>
            <person name="Hutchinson M.I."/>
            <person name="Powell A.J."/>
            <person name="Barry K."/>
            <person name="Miller A.N."/>
            <person name="Grigoriev I.V."/>
            <person name="Debuchy R."/>
            <person name="Gladieux P."/>
            <person name="Thoren M.H."/>
            <person name="Johannesson H."/>
        </authorList>
    </citation>
    <scope>NUCLEOTIDE SEQUENCE</scope>
    <source>
        <strain evidence="1">CBS 955.72</strain>
    </source>
</reference>
<dbReference type="SUPFAM" id="SSF52540">
    <property type="entry name" value="P-loop containing nucleoside triphosphate hydrolases"/>
    <property type="match status" value="1"/>
</dbReference>
<keyword evidence="2" id="KW-1185">Reference proteome</keyword>
<dbReference type="PANTHER" id="PTHR46411">
    <property type="entry name" value="FAMILY ATPASE, PUTATIVE-RELATED"/>
    <property type="match status" value="1"/>
</dbReference>
<proteinExistence type="predicted"/>
<organism evidence="1 2">
    <name type="scientific">Lasiosphaeria hispida</name>
    <dbReference type="NCBI Taxonomy" id="260671"/>
    <lineage>
        <taxon>Eukaryota</taxon>
        <taxon>Fungi</taxon>
        <taxon>Dikarya</taxon>
        <taxon>Ascomycota</taxon>
        <taxon>Pezizomycotina</taxon>
        <taxon>Sordariomycetes</taxon>
        <taxon>Sordariomycetidae</taxon>
        <taxon>Sordariales</taxon>
        <taxon>Lasiosphaeriaceae</taxon>
        <taxon>Lasiosphaeria</taxon>
    </lineage>
</organism>
<evidence type="ECO:0000313" key="1">
    <source>
        <dbReference type="EMBL" id="KAK3350355.1"/>
    </source>
</evidence>
<dbReference type="Proteomes" id="UP001275084">
    <property type="component" value="Unassembled WGS sequence"/>
</dbReference>
<sequence>MYKALIRSLLPFKATHQKRKQEIGDIVRANGNGVVYLLHGPPGVGKTVFLLPSFFQSSPPRQWQRRRVNLLLSASLAEIGLDAAGAQRSLEKLFRLATRWEALIGRRDSGTNASRNILTTVFLHSLDQYRGDIILMTDRVELAIDDAIINRIHLAIPYYHVSNIQTGAIFKHFLDQVEPSRIQDCEKIDEFIMDTGHHYDLSERQIRNVVVVVLVLARQQRARIRGHGKLTEDIRRLCKMARESQERLSGRPLAQ</sequence>
<dbReference type="PANTHER" id="PTHR46411:SF2">
    <property type="entry name" value="AAA+ ATPASE DOMAIN-CONTAINING PROTEIN"/>
    <property type="match status" value="1"/>
</dbReference>
<comment type="caution">
    <text evidence="1">The sequence shown here is derived from an EMBL/GenBank/DDBJ whole genome shotgun (WGS) entry which is preliminary data.</text>
</comment>
<protein>
    <recommendedName>
        <fullName evidence="3">AAA+ ATPase domain-containing protein</fullName>
    </recommendedName>
</protein>